<accession>A0ACB6RB18</accession>
<evidence type="ECO:0000313" key="2">
    <source>
        <dbReference type="Proteomes" id="UP000799755"/>
    </source>
</evidence>
<keyword evidence="2" id="KW-1185">Reference proteome</keyword>
<dbReference type="EMBL" id="MU003494">
    <property type="protein sequence ID" value="KAF2476523.1"/>
    <property type="molecule type" value="Genomic_DNA"/>
</dbReference>
<protein>
    <submittedName>
        <fullName evidence="1">Uncharacterized protein</fullName>
    </submittedName>
</protein>
<name>A0ACB6RB18_9PLEO</name>
<comment type="caution">
    <text evidence="1">The sequence shown here is derived from an EMBL/GenBank/DDBJ whole genome shotgun (WGS) entry which is preliminary data.</text>
</comment>
<evidence type="ECO:0000313" key="1">
    <source>
        <dbReference type="EMBL" id="KAF2476523.1"/>
    </source>
</evidence>
<dbReference type="Proteomes" id="UP000799755">
    <property type="component" value="Unassembled WGS sequence"/>
</dbReference>
<gene>
    <name evidence="1" type="ORF">BDR25DRAFT_309901</name>
</gene>
<reference evidence="1" key="1">
    <citation type="journal article" date="2020" name="Stud. Mycol.">
        <title>101 Dothideomycetes genomes: a test case for predicting lifestyles and emergence of pathogens.</title>
        <authorList>
            <person name="Haridas S."/>
            <person name="Albert R."/>
            <person name="Binder M."/>
            <person name="Bloem J."/>
            <person name="Labutti K."/>
            <person name="Salamov A."/>
            <person name="Andreopoulos B."/>
            <person name="Baker S."/>
            <person name="Barry K."/>
            <person name="Bills G."/>
            <person name="Bluhm B."/>
            <person name="Cannon C."/>
            <person name="Castanera R."/>
            <person name="Culley D."/>
            <person name="Daum C."/>
            <person name="Ezra D."/>
            <person name="Gonzalez J."/>
            <person name="Henrissat B."/>
            <person name="Kuo A."/>
            <person name="Liang C."/>
            <person name="Lipzen A."/>
            <person name="Lutzoni F."/>
            <person name="Magnuson J."/>
            <person name="Mondo S."/>
            <person name="Nolan M."/>
            <person name="Ohm R."/>
            <person name="Pangilinan J."/>
            <person name="Park H.-J."/>
            <person name="Ramirez L."/>
            <person name="Alfaro M."/>
            <person name="Sun H."/>
            <person name="Tritt A."/>
            <person name="Yoshinaga Y."/>
            <person name="Zwiers L.-H."/>
            <person name="Turgeon B."/>
            <person name="Goodwin S."/>
            <person name="Spatafora J."/>
            <person name="Crous P."/>
            <person name="Grigoriev I."/>
        </authorList>
    </citation>
    <scope>NUCLEOTIDE SEQUENCE</scope>
    <source>
        <strain evidence="1">ATCC 200398</strain>
    </source>
</reference>
<organism evidence="1 2">
    <name type="scientific">Lindgomyces ingoldianus</name>
    <dbReference type="NCBI Taxonomy" id="673940"/>
    <lineage>
        <taxon>Eukaryota</taxon>
        <taxon>Fungi</taxon>
        <taxon>Dikarya</taxon>
        <taxon>Ascomycota</taxon>
        <taxon>Pezizomycotina</taxon>
        <taxon>Dothideomycetes</taxon>
        <taxon>Pleosporomycetidae</taxon>
        <taxon>Pleosporales</taxon>
        <taxon>Lindgomycetaceae</taxon>
        <taxon>Lindgomyces</taxon>
    </lineage>
</organism>
<proteinExistence type="predicted"/>
<sequence length="251" mass="27786">MSAATVVGEACIFGCRASDCRHRYTIGVATGIILGLSYSNFQGLGYQRKSRNGRGICHLRGGFNLDIDIPQVILITVRTSGVVRNHSQQESVNRQAQGMSQIGNGSSAVISTIDKGKIEEVCFRDVDPLTSSEESTMAAFGVLSWLFLFLVVIYRMLFLVVDMKHKDMTRASGGKFLDGQWTFGQIVSAAVFMPLLVELLYLRRHKRLYLVGLYGSGVWNAYTFEGHVKIRDYVERESEEKHMGTGLDGGA</sequence>